<accession>A0A388LD50</accession>
<proteinExistence type="predicted"/>
<feature type="region of interest" description="Disordered" evidence="2">
    <location>
        <begin position="1"/>
        <end position="40"/>
    </location>
</feature>
<feature type="region of interest" description="Disordered" evidence="2">
    <location>
        <begin position="420"/>
        <end position="474"/>
    </location>
</feature>
<keyword evidence="4" id="KW-1185">Reference proteome</keyword>
<feature type="region of interest" description="Disordered" evidence="2">
    <location>
        <begin position="114"/>
        <end position="136"/>
    </location>
</feature>
<feature type="region of interest" description="Disordered" evidence="2">
    <location>
        <begin position="863"/>
        <end position="945"/>
    </location>
</feature>
<protein>
    <submittedName>
        <fullName evidence="3">Uncharacterized protein</fullName>
    </submittedName>
</protein>
<feature type="compositionally biased region" description="Low complexity" evidence="2">
    <location>
        <begin position="717"/>
        <end position="729"/>
    </location>
</feature>
<evidence type="ECO:0000256" key="2">
    <source>
        <dbReference type="SAM" id="MobiDB-lite"/>
    </source>
</evidence>
<feature type="compositionally biased region" description="Polar residues" evidence="2">
    <location>
        <begin position="901"/>
        <end position="911"/>
    </location>
</feature>
<feature type="compositionally biased region" description="Gly residues" evidence="2">
    <location>
        <begin position="118"/>
        <end position="131"/>
    </location>
</feature>
<organism evidence="3 4">
    <name type="scientific">Chara braunii</name>
    <name type="common">Braun's stonewort</name>
    <dbReference type="NCBI Taxonomy" id="69332"/>
    <lineage>
        <taxon>Eukaryota</taxon>
        <taxon>Viridiplantae</taxon>
        <taxon>Streptophyta</taxon>
        <taxon>Charophyceae</taxon>
        <taxon>Charales</taxon>
        <taxon>Characeae</taxon>
        <taxon>Chara</taxon>
    </lineage>
</organism>
<sequence>MAAASLPEDIPPSPPTPSPPVWYDTYADKDDPESDGSDKSFEVAFDSRTSFCLRGADDINSSDVSASALVEPTGWAADDDIDGLSAAVAQALALAVDDDLNSWKKMSDETISWKIDTGGHGYGGGVDGGGNDDFLSADDHSDSHLLLEQDVAPPHCTASLQRSILSAPVQAGKPDDNDDSYWTGSDETVGNEDDWQSAEERAREWDPESSSDCEFDSDEQEQQREYENNYFKKMLARLLGALRPYGICDSQDALSSLDQQERPHDQNMVAPNPQSIRGETQEVSVTLTKVCSDSQDDGETGKRREERERRVWVFKNGRRAPCVYHDRPPLRVSSNLVAALAATAHGYHTSRSTRGSMEQASAVDPGNFSCDVCNRPRRFKTIVSLIRHAETSSQRFAAKHRGYARALSFALEQCQKIGTSSAPAAGSDDADVSDGKPNADASQPSHEMEKEASKCGSTGQGDQSDKQQKERREKRHIVWPPVVVLESDCPAPLNERPSHFVFTPWLLKKLLEDMHEVAKQMKIVHEEGEGRRTAGVLIQFTADHNGYLEAVCLEERLRVMGGGREEDTVYENGRCEAVRLEEHSRLTAGKEGEDADWRNANMTNISGGDGKEEHSELPAGLSSREFNCVKEGEGEREEPSSEPMASESEQGGQPGQCDGASGGHAQKMGTDTVCSGGQLCSAGMSGKESPRAVGAVPASGTPPPDSHAGMSTTSVDLASTLPSSPSPSALSVAVASTLPSSPSPSALAIHVPETVTKPSTVSGASEGLRCLVSSGNPDSDNRVNAVHCSEATVASSTPSESSVMVTAGASDFALDASMSTVGNSSSGRESSADVQAASPCPDRHPCGVPGFVDTVMAAEVGDNPEKGPFVVPPSGSGSTSLPAGVNSDPLRSVETLESPHGGQSSITNAFGETNVRRDDCDDVLPRSATRSSTTSSHPKQHDTVQEDIPSSWILLPRSRISGYLAKVEDMEKYDPERMLVQGWHVVSLESVRSSSASSKKELEMLKSKLAEVETENHRMAEELMLLRGSANAVGLTLSEHEPDIGYLSIL</sequence>
<dbReference type="Gramene" id="GBG80132">
    <property type="protein sequence ID" value="GBG80132"/>
    <property type="gene ID" value="CBR_g30500"/>
</dbReference>
<dbReference type="Proteomes" id="UP000265515">
    <property type="component" value="Unassembled WGS sequence"/>
</dbReference>
<feature type="region of interest" description="Disordered" evidence="2">
    <location>
        <begin position="683"/>
        <end position="729"/>
    </location>
</feature>
<feature type="coiled-coil region" evidence="1">
    <location>
        <begin position="995"/>
        <end position="1022"/>
    </location>
</feature>
<evidence type="ECO:0000256" key="1">
    <source>
        <dbReference type="SAM" id="Coils"/>
    </source>
</evidence>
<evidence type="ECO:0000313" key="4">
    <source>
        <dbReference type="Proteomes" id="UP000265515"/>
    </source>
</evidence>
<feature type="compositionally biased region" description="Polar residues" evidence="2">
    <location>
        <begin position="819"/>
        <end position="833"/>
    </location>
</feature>
<comment type="caution">
    <text evidence="3">The sequence shown here is derived from an EMBL/GenBank/DDBJ whole genome shotgun (WGS) entry which is preliminary data.</text>
</comment>
<feature type="compositionally biased region" description="Basic and acidic residues" evidence="2">
    <location>
        <begin position="586"/>
        <end position="597"/>
    </location>
</feature>
<feature type="compositionally biased region" description="Acidic residues" evidence="2">
    <location>
        <begin position="207"/>
        <end position="220"/>
    </location>
</feature>
<gene>
    <name evidence="3" type="ORF">CBR_g30500</name>
</gene>
<feature type="compositionally biased region" description="Pro residues" evidence="2">
    <location>
        <begin position="9"/>
        <end position="20"/>
    </location>
</feature>
<feature type="compositionally biased region" description="Low complexity" evidence="2">
    <location>
        <begin position="926"/>
        <end position="936"/>
    </location>
</feature>
<reference evidence="3 4" key="1">
    <citation type="journal article" date="2018" name="Cell">
        <title>The Chara Genome: Secondary Complexity and Implications for Plant Terrestrialization.</title>
        <authorList>
            <person name="Nishiyama T."/>
            <person name="Sakayama H."/>
            <person name="Vries J.D."/>
            <person name="Buschmann H."/>
            <person name="Saint-Marcoux D."/>
            <person name="Ullrich K.K."/>
            <person name="Haas F.B."/>
            <person name="Vanderstraeten L."/>
            <person name="Becker D."/>
            <person name="Lang D."/>
            <person name="Vosolsobe S."/>
            <person name="Rombauts S."/>
            <person name="Wilhelmsson P.K.I."/>
            <person name="Janitza P."/>
            <person name="Kern R."/>
            <person name="Heyl A."/>
            <person name="Rumpler F."/>
            <person name="Villalobos L.I.A.C."/>
            <person name="Clay J.M."/>
            <person name="Skokan R."/>
            <person name="Toyoda A."/>
            <person name="Suzuki Y."/>
            <person name="Kagoshima H."/>
            <person name="Schijlen E."/>
            <person name="Tajeshwar N."/>
            <person name="Catarino B."/>
            <person name="Hetherington A.J."/>
            <person name="Saltykova A."/>
            <person name="Bonnot C."/>
            <person name="Breuninger H."/>
            <person name="Symeonidi A."/>
            <person name="Radhakrishnan G.V."/>
            <person name="Van Nieuwerburgh F."/>
            <person name="Deforce D."/>
            <person name="Chang C."/>
            <person name="Karol K.G."/>
            <person name="Hedrich R."/>
            <person name="Ulvskov P."/>
            <person name="Glockner G."/>
            <person name="Delwiche C.F."/>
            <person name="Petrasek J."/>
            <person name="Van de Peer Y."/>
            <person name="Friml J."/>
            <person name="Beilby M."/>
            <person name="Dolan L."/>
            <person name="Kohara Y."/>
            <person name="Sugano S."/>
            <person name="Fujiyama A."/>
            <person name="Delaux P.-M."/>
            <person name="Quint M."/>
            <person name="TheiBen G."/>
            <person name="Hagemann M."/>
            <person name="Harholt J."/>
            <person name="Dunand C."/>
            <person name="Zachgo S."/>
            <person name="Langdale J."/>
            <person name="Maumus F."/>
            <person name="Straeten D.V.D."/>
            <person name="Gould S.B."/>
            <person name="Rensing S.A."/>
        </authorList>
    </citation>
    <scope>NUCLEOTIDE SEQUENCE [LARGE SCALE GENOMIC DNA]</scope>
    <source>
        <strain evidence="3 4">S276</strain>
    </source>
</reference>
<dbReference type="EMBL" id="BFEA01000338">
    <property type="protein sequence ID" value="GBG80132.1"/>
    <property type="molecule type" value="Genomic_DNA"/>
</dbReference>
<evidence type="ECO:0000313" key="3">
    <source>
        <dbReference type="EMBL" id="GBG80132.1"/>
    </source>
</evidence>
<feature type="compositionally biased region" description="Basic and acidic residues" evidence="2">
    <location>
        <begin position="627"/>
        <end position="639"/>
    </location>
</feature>
<name>A0A388LD50_CHABU</name>
<dbReference type="AlphaFoldDB" id="A0A388LD50"/>
<feature type="region of interest" description="Disordered" evidence="2">
    <location>
        <begin position="167"/>
        <end position="223"/>
    </location>
</feature>
<feature type="region of interest" description="Disordered" evidence="2">
    <location>
        <begin position="819"/>
        <end position="841"/>
    </location>
</feature>
<keyword evidence="1" id="KW-0175">Coiled coil</keyword>
<feature type="region of interest" description="Disordered" evidence="2">
    <location>
        <begin position="586"/>
        <end position="664"/>
    </location>
</feature>